<dbReference type="Pfam" id="PF06412">
    <property type="entry name" value="TraD"/>
    <property type="match status" value="1"/>
</dbReference>
<evidence type="ECO:0000313" key="2">
    <source>
        <dbReference type="Proteomes" id="UP000226429"/>
    </source>
</evidence>
<dbReference type="Proteomes" id="UP000226429">
    <property type="component" value="Unassembled WGS sequence"/>
</dbReference>
<dbReference type="AlphaFoldDB" id="A0A370CHG2"/>
<accession>A0A370CHG2</accession>
<proteinExistence type="predicted"/>
<comment type="caution">
    <text evidence="1">The sequence shown here is derived from an EMBL/GenBank/DDBJ whole genome shotgun (WGS) entry which is preliminary data.</text>
</comment>
<organism evidence="1 2">
    <name type="scientific">Candidatus Aquirickettsiella gammari</name>
    <dbReference type="NCBI Taxonomy" id="2016198"/>
    <lineage>
        <taxon>Bacteria</taxon>
        <taxon>Pseudomonadati</taxon>
        <taxon>Pseudomonadota</taxon>
        <taxon>Gammaproteobacteria</taxon>
        <taxon>Legionellales</taxon>
        <taxon>Coxiellaceae</taxon>
        <taxon>Candidatus Aquirickettsiella</taxon>
    </lineage>
</organism>
<gene>
    <name evidence="1" type="ORF">CFE62_006100</name>
</gene>
<sequence length="90" mass="10461">METQKQINKKIQVIARLERKLTIDKIKERKKQTRRKIELGGLVIKAEMDKFSKDIILGALIHARKEIQNDSYVKSLFKAIGNAAFMEYVT</sequence>
<evidence type="ECO:0000313" key="1">
    <source>
        <dbReference type="EMBL" id="RDH40010.1"/>
    </source>
</evidence>
<keyword evidence="2" id="KW-1185">Reference proteome</keyword>
<name>A0A370CHG2_9COXI</name>
<reference evidence="1 2" key="1">
    <citation type="journal article" date="2017" name="Int. J. Syst. Evol. Microbiol.">
        <title>Aquarickettsiella crustaci n. gen. n. sp. (Gammaproteobacteria: Legionellales: Coxiellaceae); a bacterial pathogen of the freshwater crustacean: Gammarus fossarum (Malacostraca: Amphipoda).</title>
        <authorList>
            <person name="Bojko J."/>
            <person name="Dunn A.M."/>
            <person name="Stebbing P.D."/>
            <person name="Van Aerle R."/>
            <person name="Bacela-Spychalska K."/>
            <person name="Bean T.P."/>
            <person name="Stentiford G.D."/>
        </authorList>
    </citation>
    <scope>NUCLEOTIDE SEQUENCE [LARGE SCALE GENOMIC DNA]</scope>
    <source>
        <strain evidence="1">RA15029</strain>
    </source>
</reference>
<reference evidence="1 2" key="2">
    <citation type="journal article" date="2018" name="J. Invertebr. Pathol.">
        <title>'Candidatus Aquirickettsiella gammari' (Gammaproteobacteria: Legionellales: Coxiellaceae): A bacterial pathogen of the freshwater crustacean Gammarus fossarum (Malacostraca: Amphipoda).</title>
        <authorList>
            <person name="Bojko J."/>
            <person name="Dunn A.M."/>
            <person name="Stebbing P.D."/>
            <person name="van Aerle R."/>
            <person name="Bacela-Spychalska K."/>
            <person name="Bean T.P."/>
            <person name="Urrutia A."/>
            <person name="Stentiford G.D."/>
        </authorList>
    </citation>
    <scope>NUCLEOTIDE SEQUENCE [LARGE SCALE GENOMIC DNA]</scope>
    <source>
        <strain evidence="1">RA15029</strain>
    </source>
</reference>
<protein>
    <submittedName>
        <fullName evidence="1">Conjugal transfer protein TraD</fullName>
    </submittedName>
</protein>
<dbReference type="EMBL" id="NMOS02000020">
    <property type="protein sequence ID" value="RDH40010.1"/>
    <property type="molecule type" value="Genomic_DNA"/>
</dbReference>
<dbReference type="InterPro" id="IPR009444">
    <property type="entry name" value="Conjugal_tfr_TraD_a-type"/>
</dbReference>